<keyword evidence="4 13" id="KW-0812">Transmembrane</keyword>
<feature type="disulfide bond" evidence="11">
    <location>
        <begin position="858"/>
        <end position="885"/>
    </location>
</feature>
<dbReference type="PROSITE" id="PS01285">
    <property type="entry name" value="FA58C_1"/>
    <property type="match status" value="1"/>
</dbReference>
<dbReference type="InterPro" id="IPR001791">
    <property type="entry name" value="Laminin_G"/>
</dbReference>
<sequence>MYNYDCDDPLVSALSQASFSSSSELSSSYGPGFARLNRRDGAGGWSPLVSNKYQWLQIDLGERMEITAVATQGGYGSSNWVTSYLLMFSDSGRNWKQYRQEDSIWGFSGNANADSVVYYRLQPSIKARFLRFIPLEWNPRGRIGMRIEVFGCAYRSEVVDLDGKSCLLYRFDQKSLSPIKDIISLKFKTMQSDGILLHRQGQNGDHITLELRGGKLFLVINSGEAKLPSTHGPISLTLGSLLDDQHWHSVLIQRLGKQVNFTVDEHRHRFHAQGEFSYLHLDYEGNVLFSCSEPQSVPVTFLSPRSYLALLGSSGEDEVSATFQFRTWNKEGLLLFSELQLVSGGLLLFLNDGRLKVNLYRPGKLPSDITAGVGLNDGQWHSVSLSAKRSYLSVVVDGQVASASPSLGPEQIYSGGTYYFGGCPDNSFGSKCKSPLGGFQGCMRRISINHKMVDLISVQQESLGNFSDLQIDSCGITDRCLPNYCEHGGQCSQTWDTFHCNCTNTGYRGATCHNSIYEQSCEAYKHRGNTSGFYYIDADGSGPLEPFLLYCNMTETAWAIIQHNGSDVTRVRSTNPEKPYAGFFDYVASMEQLQATVNRAEHCEQELTYYCKKSRLVNKEDGTPLSWWVGRTNETQTYWGGSLPDPQKCTCGLEGTCIDSQYYCNCDADRNEWTNDTGFLSYKEHLPVTKIVITDTGRPHSAAAYKLGPLLCRGDRLFWNSASFNTEASYLHFPTFHGELSADVSFFFKTTASSGVFLENLGITDFIRIELRSPAVVTFSFDVGNGPFEISVQSPTHFSDNQWHHVRVERNTREASVQVDQLSPRTQPAPADGHVLLQLNSQLFVGGTATRQRGFLGCIRSLQLNGMALDLEERAKVTPGVEPGCRGHCSSYGKLCHNGGKCREKPSGFSCDCTSSAYTGPFCSEEISAYFGSGSSVIYNFQENYSLSKNSSSHAASFHGDMRLSRETIEFSFRTTRTPSLLLYVNSFYKEYLSVIIAKNGSLQIRYKLNRHQEPDVVNFDFKNMADGQLHHVKINREEAVVFVEIDEKARRQVHLASGTELSAVRSLVLGRILEHSDVDQETALAGAQGFLGCLSAVQVSHVVPLKAALHRSRPAPITISGHVTESSCVAQAGTDATSRERTHSFADHSGTRDDREPVTNTIKSDSAVIGGLIAVVIFILLCIAAIAVRIYQQKRLYRRNEAKRSENVDSAEAVLKSELHTQNAVRENQKEYFF</sequence>
<feature type="compositionally biased region" description="Basic and acidic residues" evidence="12">
    <location>
        <begin position="1138"/>
        <end position="1158"/>
    </location>
</feature>
<evidence type="ECO:0000256" key="13">
    <source>
        <dbReference type="SAM" id="Phobius"/>
    </source>
</evidence>
<dbReference type="AlphaFoldDB" id="A0A2U4BVG4"/>
<evidence type="ECO:0000256" key="2">
    <source>
        <dbReference type="ARBA" id="ARBA00010241"/>
    </source>
</evidence>
<dbReference type="InterPro" id="IPR013320">
    <property type="entry name" value="ConA-like_dom_sf"/>
</dbReference>
<feature type="domain" description="EGF-like" evidence="16">
    <location>
        <begin position="886"/>
        <end position="924"/>
    </location>
</feature>
<dbReference type="Gene3D" id="2.10.25.10">
    <property type="entry name" value="Laminin"/>
    <property type="match status" value="1"/>
</dbReference>
<evidence type="ECO:0000256" key="12">
    <source>
        <dbReference type="SAM" id="MobiDB-lite"/>
    </source>
</evidence>
<accession>A0A2U4BVG4</accession>
<dbReference type="PROSITE" id="PS01286">
    <property type="entry name" value="FA58C_2"/>
    <property type="match status" value="1"/>
</dbReference>
<dbReference type="PROSITE" id="PS50026">
    <property type="entry name" value="EGF_3"/>
    <property type="match status" value="2"/>
</dbReference>
<keyword evidence="6" id="KW-0677">Repeat</keyword>
<dbReference type="SMART" id="SM00282">
    <property type="entry name" value="LamG"/>
    <property type="match status" value="4"/>
</dbReference>
<evidence type="ECO:0000256" key="8">
    <source>
        <dbReference type="ARBA" id="ARBA00023136"/>
    </source>
</evidence>
<dbReference type="PANTHER" id="PTHR15036:SF40">
    <property type="entry name" value="CONTACTIN-ASSOCIATED PROTEIN-LIKE 4"/>
    <property type="match status" value="1"/>
</dbReference>
<dbReference type="PROSITE" id="PS50025">
    <property type="entry name" value="LAM_G_DOMAIN"/>
    <property type="match status" value="3"/>
</dbReference>
<feature type="transmembrane region" description="Helical" evidence="13">
    <location>
        <begin position="1168"/>
        <end position="1192"/>
    </location>
</feature>
<dbReference type="OrthoDB" id="26719at2759"/>
<organism evidence="18 19">
    <name type="scientific">Tursiops truncatus</name>
    <name type="common">Atlantic bottle-nosed dolphin</name>
    <name type="synonym">Delphinus truncatus</name>
    <dbReference type="NCBI Taxonomy" id="9739"/>
    <lineage>
        <taxon>Eukaryota</taxon>
        <taxon>Metazoa</taxon>
        <taxon>Chordata</taxon>
        <taxon>Craniata</taxon>
        <taxon>Vertebrata</taxon>
        <taxon>Euteleostomi</taxon>
        <taxon>Mammalia</taxon>
        <taxon>Eutheria</taxon>
        <taxon>Laurasiatheria</taxon>
        <taxon>Artiodactyla</taxon>
        <taxon>Whippomorpha</taxon>
        <taxon>Cetacea</taxon>
        <taxon>Odontoceti</taxon>
        <taxon>Delphinidae</taxon>
        <taxon>Tursiops</taxon>
    </lineage>
</organism>
<dbReference type="Pfam" id="PF02210">
    <property type="entry name" value="Laminin_G_2"/>
    <property type="match status" value="4"/>
</dbReference>
<keyword evidence="5" id="KW-0732">Signal</keyword>
<evidence type="ECO:0000256" key="6">
    <source>
        <dbReference type="ARBA" id="ARBA00022737"/>
    </source>
</evidence>
<dbReference type="Gene3D" id="2.60.120.1000">
    <property type="match status" value="1"/>
</dbReference>
<evidence type="ECO:0000259" key="16">
    <source>
        <dbReference type="PROSITE" id="PS50026"/>
    </source>
</evidence>
<dbReference type="FunFam" id="2.60.120.1000:FF:000005">
    <property type="entry name" value="Contactin associated protein-like 2"/>
    <property type="match status" value="1"/>
</dbReference>
<evidence type="ECO:0000256" key="5">
    <source>
        <dbReference type="ARBA" id="ARBA00022729"/>
    </source>
</evidence>
<dbReference type="SUPFAM" id="SSF56496">
    <property type="entry name" value="Fibrinogen C-terminal domain-like"/>
    <property type="match status" value="1"/>
</dbReference>
<dbReference type="GeneID" id="101319003"/>
<evidence type="ECO:0000313" key="18">
    <source>
        <dbReference type="Proteomes" id="UP000245320"/>
    </source>
</evidence>
<dbReference type="RefSeq" id="XP_019797198.1">
    <property type="nucleotide sequence ID" value="XM_019941639.2"/>
</dbReference>
<keyword evidence="18" id="KW-1185">Reference proteome</keyword>
<dbReference type="InterPro" id="IPR008979">
    <property type="entry name" value="Galactose-bd-like_sf"/>
</dbReference>
<dbReference type="Pfam" id="PF00008">
    <property type="entry name" value="EGF"/>
    <property type="match status" value="1"/>
</dbReference>
<dbReference type="CDD" id="cd00110">
    <property type="entry name" value="LamG"/>
    <property type="match status" value="4"/>
</dbReference>
<comment type="caution">
    <text evidence="10">Lacks conserved residue(s) required for the propagation of feature annotation.</text>
</comment>
<gene>
    <name evidence="19" type="primary">CNTNAP4</name>
</gene>
<evidence type="ECO:0000259" key="14">
    <source>
        <dbReference type="PROSITE" id="PS50022"/>
    </source>
</evidence>
<dbReference type="SMART" id="SM00231">
    <property type="entry name" value="FA58C"/>
    <property type="match status" value="1"/>
</dbReference>
<comment type="subcellular location">
    <subcellularLocation>
        <location evidence="1">Membrane</location>
        <topology evidence="1">Single-pass type I membrane protein</topology>
    </subcellularLocation>
</comment>
<feature type="domain" description="EGF-like" evidence="16">
    <location>
        <begin position="476"/>
        <end position="513"/>
    </location>
</feature>
<evidence type="ECO:0000256" key="1">
    <source>
        <dbReference type="ARBA" id="ARBA00004479"/>
    </source>
</evidence>
<dbReference type="PROSITE" id="PS51406">
    <property type="entry name" value="FIBRINOGEN_C_2"/>
    <property type="match status" value="1"/>
</dbReference>
<feature type="domain" description="Laminin G" evidence="15">
    <location>
        <begin position="720"/>
        <end position="885"/>
    </location>
</feature>
<evidence type="ECO:0000256" key="10">
    <source>
        <dbReference type="PROSITE-ProRule" id="PRU00076"/>
    </source>
</evidence>
<reference evidence="19" key="1">
    <citation type="submission" date="2025-08" db="UniProtKB">
        <authorList>
            <consortium name="RefSeq"/>
        </authorList>
    </citation>
    <scope>IDENTIFICATION</scope>
    <source>
        <tissue evidence="19">Spleen</tissue>
    </source>
</reference>
<feature type="domain" description="Laminin G" evidence="15">
    <location>
        <begin position="944"/>
        <end position="1129"/>
    </location>
</feature>
<dbReference type="SUPFAM" id="SSF49899">
    <property type="entry name" value="Concanavalin A-like lectins/glucanases"/>
    <property type="match status" value="4"/>
</dbReference>
<dbReference type="InterPro" id="IPR002181">
    <property type="entry name" value="Fibrinogen_a/b/g_C_dom"/>
</dbReference>
<keyword evidence="9 11" id="KW-1015">Disulfide bond</keyword>
<dbReference type="CDD" id="cd00054">
    <property type="entry name" value="EGF_CA"/>
    <property type="match status" value="2"/>
</dbReference>
<dbReference type="FunFam" id="2.60.120.200:FF:000026">
    <property type="entry name" value="contactin-associated protein-like 4 isoform X1"/>
    <property type="match status" value="1"/>
</dbReference>
<evidence type="ECO:0000313" key="19">
    <source>
        <dbReference type="RefSeq" id="XP_019797198.1"/>
    </source>
</evidence>
<dbReference type="CTD" id="85445"/>
<feature type="region of interest" description="Disordered" evidence="12">
    <location>
        <begin position="1133"/>
        <end position="1159"/>
    </location>
</feature>
<feature type="domain" description="Laminin G" evidence="15">
    <location>
        <begin position="297"/>
        <end position="474"/>
    </location>
</feature>
<evidence type="ECO:0000256" key="4">
    <source>
        <dbReference type="ARBA" id="ARBA00022692"/>
    </source>
</evidence>
<dbReference type="Gene3D" id="2.60.120.260">
    <property type="entry name" value="Galactose-binding domain-like"/>
    <property type="match status" value="1"/>
</dbReference>
<keyword evidence="8 13" id="KW-0472">Membrane</keyword>
<dbReference type="SMART" id="SM00181">
    <property type="entry name" value="EGF"/>
    <property type="match status" value="2"/>
</dbReference>
<keyword evidence="3 10" id="KW-0245">EGF-like domain</keyword>
<dbReference type="GO" id="GO:0016020">
    <property type="term" value="C:membrane"/>
    <property type="evidence" value="ECO:0007669"/>
    <property type="project" value="UniProtKB-SubCell"/>
</dbReference>
<proteinExistence type="inferred from homology"/>
<dbReference type="InterPro" id="IPR000742">
    <property type="entry name" value="EGF"/>
</dbReference>
<dbReference type="InterPro" id="IPR036056">
    <property type="entry name" value="Fibrinogen-like_C"/>
</dbReference>
<name>A0A2U4BVG4_TURTR</name>
<keyword evidence="7 13" id="KW-1133">Transmembrane helix</keyword>
<evidence type="ECO:0000259" key="15">
    <source>
        <dbReference type="PROSITE" id="PS50025"/>
    </source>
</evidence>
<evidence type="ECO:0000256" key="11">
    <source>
        <dbReference type="PROSITE-ProRule" id="PRU00122"/>
    </source>
</evidence>
<comment type="similarity">
    <text evidence="2">Belongs to the neurexin family.</text>
</comment>
<dbReference type="FunFam" id="2.60.120.260:FF:000016">
    <property type="entry name" value="Contactin-associated protein-like 4 isoform 1"/>
    <property type="match status" value="1"/>
</dbReference>
<dbReference type="Proteomes" id="UP000245320">
    <property type="component" value="Chromosome 19"/>
</dbReference>
<dbReference type="InterPro" id="IPR000421">
    <property type="entry name" value="FA58C"/>
</dbReference>
<dbReference type="Pfam" id="PF00754">
    <property type="entry name" value="F5_F8_type_C"/>
    <property type="match status" value="1"/>
</dbReference>
<dbReference type="SUPFAM" id="SSF57196">
    <property type="entry name" value="EGF/Laminin"/>
    <property type="match status" value="1"/>
</dbReference>
<dbReference type="InterPro" id="IPR050372">
    <property type="entry name" value="Neurexin-related_CASP"/>
</dbReference>
<evidence type="ECO:0000259" key="17">
    <source>
        <dbReference type="PROSITE" id="PS51406"/>
    </source>
</evidence>
<protein>
    <submittedName>
        <fullName evidence="19">Contactin-associated protein-like 4 isoform X6</fullName>
    </submittedName>
</protein>
<dbReference type="Gene3D" id="2.60.120.200">
    <property type="match status" value="4"/>
</dbReference>
<dbReference type="PANTHER" id="PTHR15036">
    <property type="entry name" value="PIKACHURIN-LIKE PROTEIN"/>
    <property type="match status" value="1"/>
</dbReference>
<feature type="domain" description="F5/8 type C" evidence="14">
    <location>
        <begin position="6"/>
        <end position="152"/>
    </location>
</feature>
<dbReference type="PROSITE" id="PS50022">
    <property type="entry name" value="FA58C_3"/>
    <property type="match status" value="1"/>
</dbReference>
<evidence type="ECO:0000256" key="9">
    <source>
        <dbReference type="ARBA" id="ARBA00023157"/>
    </source>
</evidence>
<evidence type="ECO:0000256" key="3">
    <source>
        <dbReference type="ARBA" id="ARBA00022536"/>
    </source>
</evidence>
<dbReference type="SUPFAM" id="SSF49785">
    <property type="entry name" value="Galactose-binding domain-like"/>
    <property type="match status" value="1"/>
</dbReference>
<evidence type="ECO:0000256" key="7">
    <source>
        <dbReference type="ARBA" id="ARBA00022989"/>
    </source>
</evidence>
<dbReference type="NCBIfam" id="NF040941">
    <property type="entry name" value="GGGWT_bact"/>
    <property type="match status" value="1"/>
</dbReference>
<feature type="domain" description="Fibrinogen C-terminal" evidence="17">
    <location>
        <begin position="512"/>
        <end position="563"/>
    </location>
</feature>
<dbReference type="CDD" id="cd00057">
    <property type="entry name" value="FA58C"/>
    <property type="match status" value="1"/>
</dbReference>